<dbReference type="EMBL" id="JAGGLP010000020">
    <property type="protein sequence ID" value="MBP2054273.1"/>
    <property type="molecule type" value="Genomic_DNA"/>
</dbReference>
<gene>
    <name evidence="1" type="ORF">AVL59_20285</name>
    <name evidence="2" type="ORF">J2Z21_007276</name>
</gene>
<evidence type="ECO:0000313" key="1">
    <source>
        <dbReference type="EMBL" id="ANP51623.1"/>
    </source>
</evidence>
<dbReference type="SUPFAM" id="SSF52540">
    <property type="entry name" value="P-loop containing nucleoside triphosphate hydrolases"/>
    <property type="match status" value="1"/>
</dbReference>
<dbReference type="OrthoDB" id="9806127at2"/>
<evidence type="ECO:0000313" key="3">
    <source>
        <dbReference type="Proteomes" id="UP000092659"/>
    </source>
</evidence>
<evidence type="ECO:0000313" key="4">
    <source>
        <dbReference type="Proteomes" id="UP001519309"/>
    </source>
</evidence>
<dbReference type="STRING" id="68214.AVL59_20285"/>
<protein>
    <submittedName>
        <fullName evidence="2">ABC-type multidrug transport system fused ATPase/permease subunit</fullName>
    </submittedName>
</protein>
<accession>A0A1B1AYH1</accession>
<dbReference type="AlphaFoldDB" id="A0A1B1AYH1"/>
<dbReference type="EMBL" id="CP016279">
    <property type="protein sequence ID" value="ANP51623.1"/>
    <property type="molecule type" value="Genomic_DNA"/>
</dbReference>
<dbReference type="Gene3D" id="3.40.50.300">
    <property type="entry name" value="P-loop containing nucleotide triphosphate hydrolases"/>
    <property type="match status" value="1"/>
</dbReference>
<name>A0A1B1AYH1_9ACTN</name>
<keyword evidence="4" id="KW-1185">Reference proteome</keyword>
<organism evidence="1 3">
    <name type="scientific">Streptomyces griseochromogenes</name>
    <dbReference type="NCBI Taxonomy" id="68214"/>
    <lineage>
        <taxon>Bacteria</taxon>
        <taxon>Bacillati</taxon>
        <taxon>Actinomycetota</taxon>
        <taxon>Actinomycetes</taxon>
        <taxon>Kitasatosporales</taxon>
        <taxon>Streptomycetaceae</taxon>
        <taxon>Streptomyces</taxon>
    </lineage>
</organism>
<evidence type="ECO:0000313" key="2">
    <source>
        <dbReference type="EMBL" id="MBP2054273.1"/>
    </source>
</evidence>
<dbReference type="InterPro" id="IPR027417">
    <property type="entry name" value="P-loop_NTPase"/>
</dbReference>
<reference evidence="1 3" key="1">
    <citation type="submission" date="2016-06" db="EMBL/GenBank/DDBJ databases">
        <title>Complete genome sequence of Streptomyces griseochromogenes ATCC 14511, the Blasticidin S producer.</title>
        <authorList>
            <person name="Wu L."/>
        </authorList>
    </citation>
    <scope>NUCLEOTIDE SEQUENCE [LARGE SCALE GENOMIC DNA]</scope>
    <source>
        <strain evidence="1 3">ATCC 14511</strain>
    </source>
</reference>
<dbReference type="KEGG" id="sgs:AVL59_20285"/>
<dbReference type="Proteomes" id="UP001519309">
    <property type="component" value="Unassembled WGS sequence"/>
</dbReference>
<dbReference type="Proteomes" id="UP000092659">
    <property type="component" value="Chromosome"/>
</dbReference>
<proteinExistence type="predicted"/>
<reference evidence="2 4" key="2">
    <citation type="submission" date="2021-03" db="EMBL/GenBank/DDBJ databases">
        <title>Genomic Encyclopedia of Type Strains, Phase IV (KMG-IV): sequencing the most valuable type-strain genomes for metagenomic binning, comparative biology and taxonomic classification.</title>
        <authorList>
            <person name="Goeker M."/>
        </authorList>
    </citation>
    <scope>NUCLEOTIDE SEQUENCE [LARGE SCALE GENOMIC DNA]</scope>
    <source>
        <strain evidence="2 4">DSM 40499</strain>
    </source>
</reference>
<dbReference type="RefSeq" id="WP_067306412.1">
    <property type="nucleotide sequence ID" value="NZ_CP016279.1"/>
</dbReference>
<sequence length="81" mass="8626">MPDEATRYLDPAAEARAEQAFATRADHAFAGRQGTLIVIAHRITSAQRARRIPLFTGGDLALGTHAQPLASPRTHAGPDPV</sequence>